<evidence type="ECO:0000313" key="3">
    <source>
        <dbReference type="Proteomes" id="UP001168883"/>
    </source>
</evidence>
<dbReference type="Proteomes" id="UP001168883">
    <property type="component" value="Unassembled WGS sequence"/>
</dbReference>
<sequence length="368" mass="41391">MKVKKILLTSVASTLLIFPMIGNAFAETPQEPNTISKQEVEKRFEVARNELNSVGVTEETISKLGDKVDFVSKIVKINNFNKEQAANFIQGIVNPKIDEMIPGKALPEGGYEVNGQKEPGFGTEKKFKRLQQKNDMTPSTSSRYGYEMDTGAHYIYTSTKGYHKGYMHVQFPQVYLANTLTTRAMEFFGFYHETGGGGDAGLFTRDGRYWKLGMNIYPAPPGTTGWWEGGNIIDRNEHAEVLLVSWEENDTLFTSAFNRYTGSPLSAISFYAPGHGFDKYNPTTAVNNEHSLTFFEGEGDITDGSYSQYGKHYNVLLADSNGYTVNWDYSKTSSERKSGTYDEQRTIKGVYGTPFSNEVNIYFDLPRR</sequence>
<keyword evidence="3" id="KW-1185">Reference proteome</keyword>
<gene>
    <name evidence="2" type="ORF">Q3C12_17995</name>
</gene>
<evidence type="ECO:0000256" key="1">
    <source>
        <dbReference type="SAM" id="SignalP"/>
    </source>
</evidence>
<proteinExistence type="predicted"/>
<reference evidence="2" key="1">
    <citation type="submission" date="2023-07" db="EMBL/GenBank/DDBJ databases">
        <authorList>
            <person name="Aktuganov G."/>
            <person name="Boyko T."/>
            <person name="Delegan Y."/>
            <person name="Galimzianova N."/>
            <person name="Gilvanova E."/>
            <person name="Korobov V."/>
            <person name="Kuzmina L."/>
            <person name="Melentiev A."/>
            <person name="Milman P."/>
            <person name="Ryabova A."/>
            <person name="Stupak E."/>
            <person name="Yasakov T."/>
            <person name="Zharikova N."/>
            <person name="Zhurenko E."/>
        </authorList>
    </citation>
    <scope>NUCLEOTIDE SEQUENCE</scope>
    <source>
        <strain evidence="2">IB-739</strain>
    </source>
</reference>
<organism evidence="2 3">
    <name type="scientific">Paenibacillus ehimensis</name>
    <dbReference type="NCBI Taxonomy" id="79264"/>
    <lineage>
        <taxon>Bacteria</taxon>
        <taxon>Bacillati</taxon>
        <taxon>Bacillota</taxon>
        <taxon>Bacilli</taxon>
        <taxon>Bacillales</taxon>
        <taxon>Paenibacillaceae</taxon>
        <taxon>Paenibacillus</taxon>
    </lineage>
</organism>
<comment type="caution">
    <text evidence="2">The sequence shown here is derived from an EMBL/GenBank/DDBJ whole genome shotgun (WGS) entry which is preliminary data.</text>
</comment>
<feature type="chain" id="PRO_5046470234" evidence="1">
    <location>
        <begin position="27"/>
        <end position="368"/>
    </location>
</feature>
<dbReference type="EMBL" id="JAUMKJ010000021">
    <property type="protein sequence ID" value="MDO3678901.1"/>
    <property type="molecule type" value="Genomic_DNA"/>
</dbReference>
<dbReference type="RefSeq" id="WP_025852577.1">
    <property type="nucleotide sequence ID" value="NZ_JARLKN010000066.1"/>
</dbReference>
<keyword evidence="1" id="KW-0732">Signal</keyword>
<accession>A0ABT8VD42</accession>
<protein>
    <submittedName>
        <fullName evidence="2">Uncharacterized protein</fullName>
    </submittedName>
</protein>
<evidence type="ECO:0000313" key="2">
    <source>
        <dbReference type="EMBL" id="MDO3678901.1"/>
    </source>
</evidence>
<feature type="signal peptide" evidence="1">
    <location>
        <begin position="1"/>
        <end position="26"/>
    </location>
</feature>
<name>A0ABT8VD42_9BACL</name>